<protein>
    <recommendedName>
        <fullName evidence="6">Cytochrome P450</fullName>
    </recommendedName>
</protein>
<keyword evidence="5" id="KW-1185">Reference proteome</keyword>
<dbReference type="Gene3D" id="1.10.630.10">
    <property type="entry name" value="Cytochrome P450"/>
    <property type="match status" value="1"/>
</dbReference>
<organism evidence="4 5">
    <name type="scientific">Clitoria ternatea</name>
    <name type="common">Butterfly pea</name>
    <dbReference type="NCBI Taxonomy" id="43366"/>
    <lineage>
        <taxon>Eukaryota</taxon>
        <taxon>Viridiplantae</taxon>
        <taxon>Streptophyta</taxon>
        <taxon>Embryophyta</taxon>
        <taxon>Tracheophyta</taxon>
        <taxon>Spermatophyta</taxon>
        <taxon>Magnoliopsida</taxon>
        <taxon>eudicotyledons</taxon>
        <taxon>Gunneridae</taxon>
        <taxon>Pentapetalae</taxon>
        <taxon>rosids</taxon>
        <taxon>fabids</taxon>
        <taxon>Fabales</taxon>
        <taxon>Fabaceae</taxon>
        <taxon>Papilionoideae</taxon>
        <taxon>50 kb inversion clade</taxon>
        <taxon>NPAAA clade</taxon>
        <taxon>indigoferoid/millettioid clade</taxon>
        <taxon>Phaseoleae</taxon>
        <taxon>Clitoria</taxon>
    </lineage>
</organism>
<dbReference type="PANTHER" id="PTHR47955">
    <property type="entry name" value="CYTOCHROME P450 FAMILY 71 PROTEIN"/>
    <property type="match status" value="1"/>
</dbReference>
<dbReference type="Proteomes" id="UP001359559">
    <property type="component" value="Unassembled WGS sequence"/>
</dbReference>
<sequence length="222" mass="25254">MLCTIREACSKKGSCVNLSEMLIETSNNIMSRCVLGRKYDSPNGSVSFGELGRRMMKHLATFSVGDFFPWLGWIDLLTGQIQEFKATFHALDAFFEQIIVERKVTKRDNGQFNNNNNKDFVDILLQIQEGAKHDFQLTHEDVKAILMDIFAGGSDTTSTLLEWVFAALLKNPETMKKLQEEFDWNLPDHHNTDGIDMSEIWGLTVIKKLPVHLQPTIHSFAS</sequence>
<evidence type="ECO:0000256" key="1">
    <source>
        <dbReference type="ARBA" id="ARBA00010617"/>
    </source>
</evidence>
<evidence type="ECO:0008006" key="6">
    <source>
        <dbReference type="Google" id="ProtNLM"/>
    </source>
</evidence>
<dbReference type="GO" id="GO:0005506">
    <property type="term" value="F:iron ion binding"/>
    <property type="evidence" value="ECO:0007669"/>
    <property type="project" value="InterPro"/>
</dbReference>
<dbReference type="AlphaFoldDB" id="A0AAN9JNA2"/>
<dbReference type="EMBL" id="JAYKXN010000003">
    <property type="protein sequence ID" value="KAK7302153.1"/>
    <property type="molecule type" value="Genomic_DNA"/>
</dbReference>
<proteinExistence type="inferred from homology"/>
<dbReference type="InterPro" id="IPR036396">
    <property type="entry name" value="Cyt_P450_sf"/>
</dbReference>
<dbReference type="GO" id="GO:0016705">
    <property type="term" value="F:oxidoreductase activity, acting on paired donors, with incorporation or reduction of molecular oxygen"/>
    <property type="evidence" value="ECO:0007669"/>
    <property type="project" value="InterPro"/>
</dbReference>
<dbReference type="InterPro" id="IPR001128">
    <property type="entry name" value="Cyt_P450"/>
</dbReference>
<gene>
    <name evidence="4" type="ORF">RJT34_13034</name>
</gene>
<dbReference type="GO" id="GO:0004497">
    <property type="term" value="F:monooxygenase activity"/>
    <property type="evidence" value="ECO:0007669"/>
    <property type="project" value="InterPro"/>
</dbReference>
<comment type="caution">
    <text evidence="4">The sequence shown here is derived from an EMBL/GenBank/DDBJ whole genome shotgun (WGS) entry which is preliminary data.</text>
</comment>
<dbReference type="PRINTS" id="PR00463">
    <property type="entry name" value="EP450I"/>
</dbReference>
<keyword evidence="2" id="KW-0479">Metal-binding</keyword>
<dbReference type="SUPFAM" id="SSF48264">
    <property type="entry name" value="Cytochrome P450"/>
    <property type="match status" value="1"/>
</dbReference>
<evidence type="ECO:0000256" key="3">
    <source>
        <dbReference type="ARBA" id="ARBA00023004"/>
    </source>
</evidence>
<keyword evidence="3" id="KW-0408">Iron</keyword>
<dbReference type="GO" id="GO:0020037">
    <property type="term" value="F:heme binding"/>
    <property type="evidence" value="ECO:0007669"/>
    <property type="project" value="InterPro"/>
</dbReference>
<comment type="similarity">
    <text evidence="1">Belongs to the cytochrome P450 family.</text>
</comment>
<dbReference type="InterPro" id="IPR002401">
    <property type="entry name" value="Cyt_P450_E_grp-I"/>
</dbReference>
<name>A0AAN9JNA2_CLITE</name>
<accession>A0AAN9JNA2</accession>
<reference evidence="4 5" key="1">
    <citation type="submission" date="2024-01" db="EMBL/GenBank/DDBJ databases">
        <title>The genomes of 5 underutilized Papilionoideae crops provide insights into root nodulation and disease resistance.</title>
        <authorList>
            <person name="Yuan L."/>
        </authorList>
    </citation>
    <scope>NUCLEOTIDE SEQUENCE [LARGE SCALE GENOMIC DNA]</scope>
    <source>
        <strain evidence="4">LY-2023</strain>
        <tissue evidence="4">Leaf</tissue>
    </source>
</reference>
<evidence type="ECO:0000313" key="5">
    <source>
        <dbReference type="Proteomes" id="UP001359559"/>
    </source>
</evidence>
<dbReference type="Pfam" id="PF00067">
    <property type="entry name" value="p450"/>
    <property type="match status" value="1"/>
</dbReference>
<dbReference type="PANTHER" id="PTHR47955:SF15">
    <property type="entry name" value="CYTOCHROME P450 71A2-LIKE"/>
    <property type="match status" value="1"/>
</dbReference>
<evidence type="ECO:0000256" key="2">
    <source>
        <dbReference type="ARBA" id="ARBA00022723"/>
    </source>
</evidence>
<evidence type="ECO:0000313" key="4">
    <source>
        <dbReference type="EMBL" id="KAK7302153.1"/>
    </source>
</evidence>